<keyword evidence="1" id="KW-0812">Transmembrane</keyword>
<feature type="transmembrane region" description="Helical" evidence="1">
    <location>
        <begin position="113"/>
        <end position="132"/>
    </location>
</feature>
<dbReference type="Proteomes" id="UP000276260">
    <property type="component" value="Unassembled WGS sequence"/>
</dbReference>
<protein>
    <submittedName>
        <fullName evidence="2">Uncharacterized protein</fullName>
    </submittedName>
</protein>
<dbReference type="EMBL" id="RRCF01000001">
    <property type="protein sequence ID" value="RRJ23914.1"/>
    <property type="molecule type" value="Genomic_DNA"/>
</dbReference>
<proteinExistence type="predicted"/>
<comment type="caution">
    <text evidence="2">The sequence shown here is derived from an EMBL/GenBank/DDBJ whole genome shotgun (WGS) entry which is preliminary data.</text>
</comment>
<feature type="transmembrane region" description="Helical" evidence="1">
    <location>
        <begin position="88"/>
        <end position="107"/>
    </location>
</feature>
<dbReference type="OrthoDB" id="6025129at2"/>
<evidence type="ECO:0000313" key="3">
    <source>
        <dbReference type="Proteomes" id="UP000276260"/>
    </source>
</evidence>
<dbReference type="AlphaFoldDB" id="A0A3P3QRV4"/>
<feature type="transmembrane region" description="Helical" evidence="1">
    <location>
        <begin position="63"/>
        <end position="81"/>
    </location>
</feature>
<keyword evidence="1" id="KW-0472">Membrane</keyword>
<sequence length="140" mass="15303">MLKMFRNLLALVLGILLGATVNMALISISPMLIAPPAGVDVTNTESLSLAIDLFEPKHFVMPFLAHALGTLVGSFVAYLIAASYKNRFAYAIGVFFLCGGIAASLMIPAPLWFITLDLWVAYLPMAWLAIWCSQRVQQQN</sequence>
<reference evidence="2 3" key="1">
    <citation type="submission" date="2018-11" db="EMBL/GenBank/DDBJ databases">
        <title>Draft genome analysis of Rheinheimera mesophila isolated from an industrial waste site.</title>
        <authorList>
            <person name="Yu Q."/>
            <person name="Qi Y."/>
            <person name="Zhang H."/>
            <person name="Lu Y."/>
            <person name="Pu J."/>
        </authorList>
    </citation>
    <scope>NUCLEOTIDE SEQUENCE [LARGE SCALE GENOMIC DNA]</scope>
    <source>
        <strain evidence="2 3">IITR13</strain>
    </source>
</reference>
<evidence type="ECO:0000313" key="2">
    <source>
        <dbReference type="EMBL" id="RRJ23914.1"/>
    </source>
</evidence>
<dbReference type="RefSeq" id="WP_046519643.1">
    <property type="nucleotide sequence ID" value="NZ_LAVS01000015.1"/>
</dbReference>
<keyword evidence="1" id="KW-1133">Transmembrane helix</keyword>
<gene>
    <name evidence="2" type="ORF">EIK76_07655</name>
</gene>
<accession>A0A3P3QRV4</accession>
<name>A0A3P3QRV4_9GAMM</name>
<evidence type="ECO:0000256" key="1">
    <source>
        <dbReference type="SAM" id="Phobius"/>
    </source>
</evidence>
<organism evidence="2 3">
    <name type="scientific">Rheinheimera mesophila</name>
    <dbReference type="NCBI Taxonomy" id="1547515"/>
    <lineage>
        <taxon>Bacteria</taxon>
        <taxon>Pseudomonadati</taxon>
        <taxon>Pseudomonadota</taxon>
        <taxon>Gammaproteobacteria</taxon>
        <taxon>Chromatiales</taxon>
        <taxon>Chromatiaceae</taxon>
        <taxon>Rheinheimera</taxon>
    </lineage>
</organism>
<keyword evidence="3" id="KW-1185">Reference proteome</keyword>